<dbReference type="AlphaFoldDB" id="A0A127PQF4"/>
<protein>
    <submittedName>
        <fullName evidence="1">Uncharacterized protein</fullName>
    </submittedName>
</protein>
<keyword evidence="2" id="KW-1185">Reference proteome</keyword>
<accession>A0A127PQF4</accession>
<sequence>MCATKSLEQKFCAIALHPLHHLWAMVNNSRLHWRRNENDGTPSIMPVKLRHTYLPEYS</sequence>
<organism evidence="1 2">
    <name type="scientific">Collimonas arenae</name>
    <dbReference type="NCBI Taxonomy" id="279058"/>
    <lineage>
        <taxon>Bacteria</taxon>
        <taxon>Pseudomonadati</taxon>
        <taxon>Pseudomonadota</taxon>
        <taxon>Betaproteobacteria</taxon>
        <taxon>Burkholderiales</taxon>
        <taxon>Oxalobacteraceae</taxon>
        <taxon>Collimonas</taxon>
    </lineage>
</organism>
<name>A0A127PQF4_9BURK</name>
<evidence type="ECO:0000313" key="1">
    <source>
        <dbReference type="EMBL" id="AMP09897.1"/>
    </source>
</evidence>
<reference evidence="1 2" key="1">
    <citation type="submission" date="2015-11" db="EMBL/GenBank/DDBJ databases">
        <title>Exploring the genomic traits of fungus-feeding bacterial genus Collimonas.</title>
        <authorList>
            <person name="Song C."/>
            <person name="Schmidt R."/>
            <person name="de Jager V."/>
            <person name="Krzyzanowska D."/>
            <person name="Jongedijk E."/>
            <person name="Cankar K."/>
            <person name="Beekwilder J."/>
            <person name="van Veen A."/>
            <person name="de Boer W."/>
            <person name="van Veen J.A."/>
            <person name="Garbeva P."/>
        </authorList>
    </citation>
    <scope>NUCLEOTIDE SEQUENCE [LARGE SCALE GENOMIC DNA]</scope>
    <source>
        <strain evidence="1 2">Ter282</strain>
    </source>
</reference>
<evidence type="ECO:0000313" key="2">
    <source>
        <dbReference type="Proteomes" id="UP000071778"/>
    </source>
</evidence>
<proteinExistence type="predicted"/>
<dbReference type="EMBL" id="CP013235">
    <property type="protein sequence ID" value="AMP09897.1"/>
    <property type="molecule type" value="Genomic_DNA"/>
</dbReference>
<dbReference type="PATRIC" id="fig|279058.18.peg.2102"/>
<gene>
    <name evidence="1" type="ORF">CAter282_2141</name>
</gene>
<dbReference type="Proteomes" id="UP000071778">
    <property type="component" value="Chromosome"/>
</dbReference>